<feature type="compositionally biased region" description="Basic and acidic residues" evidence="1">
    <location>
        <begin position="42"/>
        <end position="51"/>
    </location>
</feature>
<reference evidence="3" key="1">
    <citation type="journal article" date="2013" name="Genome Announc.">
        <title>Draft Genome Sequence of Streptomyces bottropensis ATCC 25435, a Bottromycin-Producing Actinomycete.</title>
        <authorList>
            <person name="Zhang H."/>
            <person name="Zhou W."/>
            <person name="Zhuang Y."/>
            <person name="Liang X."/>
            <person name="Liu T."/>
        </authorList>
    </citation>
    <scope>NUCLEOTIDE SEQUENCE [LARGE SCALE GENOMIC DNA]</scope>
    <source>
        <strain evidence="3">ATCC 25435</strain>
    </source>
</reference>
<dbReference type="Proteomes" id="UP000030760">
    <property type="component" value="Unassembled WGS sequence"/>
</dbReference>
<protein>
    <submittedName>
        <fullName evidence="2">Uncharacterized protein</fullName>
    </submittedName>
</protein>
<evidence type="ECO:0000256" key="1">
    <source>
        <dbReference type="SAM" id="MobiDB-lite"/>
    </source>
</evidence>
<name>M3F344_9ACTN</name>
<accession>M3F344</accession>
<gene>
    <name evidence="2" type="ORF">SBD_3282</name>
</gene>
<evidence type="ECO:0000313" key="3">
    <source>
        <dbReference type="Proteomes" id="UP000030760"/>
    </source>
</evidence>
<proteinExistence type="predicted"/>
<organism evidence="2 3">
    <name type="scientific">Streptomyces bottropensis ATCC 25435</name>
    <dbReference type="NCBI Taxonomy" id="1054862"/>
    <lineage>
        <taxon>Bacteria</taxon>
        <taxon>Bacillati</taxon>
        <taxon>Actinomycetota</taxon>
        <taxon>Actinomycetes</taxon>
        <taxon>Kitasatosporales</taxon>
        <taxon>Streptomycetaceae</taxon>
        <taxon>Streptomyces</taxon>
    </lineage>
</organism>
<dbReference type="AlphaFoldDB" id="M3F344"/>
<evidence type="ECO:0000313" key="2">
    <source>
        <dbReference type="EMBL" id="EMF55968.1"/>
    </source>
</evidence>
<feature type="region of interest" description="Disordered" evidence="1">
    <location>
        <begin position="19"/>
        <end position="51"/>
    </location>
</feature>
<sequence length="51" mass="5226">MGGRRGVRHTAQRAADVLRAGTLLVTPPARGPPGAPAPGVRSRSEPSRRAG</sequence>
<dbReference type="EMBL" id="KB405067">
    <property type="protein sequence ID" value="EMF55968.1"/>
    <property type="molecule type" value="Genomic_DNA"/>
</dbReference>